<dbReference type="PANTHER" id="PTHR30290">
    <property type="entry name" value="PERIPLASMIC BINDING COMPONENT OF ABC TRANSPORTER"/>
    <property type="match status" value="1"/>
</dbReference>
<dbReference type="GO" id="GO:0015833">
    <property type="term" value="P:peptide transport"/>
    <property type="evidence" value="ECO:0007669"/>
    <property type="project" value="TreeGrafter"/>
</dbReference>
<dbReference type="InterPro" id="IPR039424">
    <property type="entry name" value="SBP_5"/>
</dbReference>
<dbReference type="CDD" id="cd00995">
    <property type="entry name" value="PBP2_NikA_DppA_OppA_like"/>
    <property type="match status" value="1"/>
</dbReference>
<dbReference type="GO" id="GO:0042597">
    <property type="term" value="C:periplasmic space"/>
    <property type="evidence" value="ECO:0007669"/>
    <property type="project" value="UniProtKB-ARBA"/>
</dbReference>
<dbReference type="PANTHER" id="PTHR30290:SF9">
    <property type="entry name" value="OLIGOPEPTIDE-BINDING PROTEIN APPA"/>
    <property type="match status" value="1"/>
</dbReference>
<dbReference type="PROSITE" id="PS51318">
    <property type="entry name" value="TAT"/>
    <property type="match status" value="1"/>
</dbReference>
<evidence type="ECO:0000256" key="1">
    <source>
        <dbReference type="ARBA" id="ARBA00005695"/>
    </source>
</evidence>
<accession>A0A6B1GD21</accession>
<name>A0A6B1GD21_9CHLR</name>
<feature type="chain" id="PRO_5025662570" evidence="5">
    <location>
        <begin position="42"/>
        <end position="564"/>
    </location>
</feature>
<gene>
    <name evidence="7" type="ORF">F4148_20255</name>
</gene>
<evidence type="ECO:0000256" key="2">
    <source>
        <dbReference type="ARBA" id="ARBA00022448"/>
    </source>
</evidence>
<dbReference type="SUPFAM" id="SSF53850">
    <property type="entry name" value="Periplasmic binding protein-like II"/>
    <property type="match status" value="1"/>
</dbReference>
<protein>
    <submittedName>
        <fullName evidence="7">ABC transporter substrate-binding protein</fullName>
    </submittedName>
</protein>
<dbReference type="EMBL" id="VYDA01000720">
    <property type="protein sequence ID" value="MYH63974.1"/>
    <property type="molecule type" value="Genomic_DNA"/>
</dbReference>
<evidence type="ECO:0000256" key="3">
    <source>
        <dbReference type="ARBA" id="ARBA00022729"/>
    </source>
</evidence>
<feature type="signal peptide" evidence="5">
    <location>
        <begin position="1"/>
        <end position="41"/>
    </location>
</feature>
<dbReference type="Gene3D" id="3.10.105.10">
    <property type="entry name" value="Dipeptide-binding Protein, Domain 3"/>
    <property type="match status" value="1"/>
</dbReference>
<organism evidence="7">
    <name type="scientific">Caldilineaceae bacterium SB0675_bin_29</name>
    <dbReference type="NCBI Taxonomy" id="2605266"/>
    <lineage>
        <taxon>Bacteria</taxon>
        <taxon>Bacillati</taxon>
        <taxon>Chloroflexota</taxon>
        <taxon>Caldilineae</taxon>
        <taxon>Caldilineales</taxon>
        <taxon>Caldilineaceae</taxon>
    </lineage>
</organism>
<dbReference type="InterPro" id="IPR006311">
    <property type="entry name" value="TAT_signal"/>
</dbReference>
<keyword evidence="3 5" id="KW-0732">Signal</keyword>
<evidence type="ECO:0000256" key="5">
    <source>
        <dbReference type="SAM" id="SignalP"/>
    </source>
</evidence>
<comment type="caution">
    <text evidence="7">The sequence shown here is derived from an EMBL/GenBank/DDBJ whole genome shotgun (WGS) entry which is preliminary data.</text>
</comment>
<feature type="region of interest" description="Disordered" evidence="4">
    <location>
        <begin position="50"/>
        <end position="71"/>
    </location>
</feature>
<dbReference type="PIRSF" id="PIRSF002741">
    <property type="entry name" value="MppA"/>
    <property type="match status" value="1"/>
</dbReference>
<feature type="domain" description="Solute-binding protein family 5" evidence="6">
    <location>
        <begin position="117"/>
        <end position="479"/>
    </location>
</feature>
<keyword evidence="2" id="KW-0813">Transport</keyword>
<evidence type="ECO:0000256" key="4">
    <source>
        <dbReference type="SAM" id="MobiDB-lite"/>
    </source>
</evidence>
<dbReference type="InterPro" id="IPR030678">
    <property type="entry name" value="Peptide/Ni-bd"/>
</dbReference>
<proteinExistence type="inferred from homology"/>
<dbReference type="AlphaFoldDB" id="A0A6B1GD21"/>
<dbReference type="Gene3D" id="3.40.190.10">
    <property type="entry name" value="Periplasmic binding protein-like II"/>
    <property type="match status" value="1"/>
</dbReference>
<reference evidence="7" key="1">
    <citation type="submission" date="2019-09" db="EMBL/GenBank/DDBJ databases">
        <title>Characterisation of the sponge microbiome using genome-centric metagenomics.</title>
        <authorList>
            <person name="Engelberts J.P."/>
            <person name="Robbins S.J."/>
            <person name="De Goeij J.M."/>
            <person name="Aranda M."/>
            <person name="Bell S.C."/>
            <person name="Webster N.S."/>
        </authorList>
    </citation>
    <scope>NUCLEOTIDE SEQUENCE</scope>
    <source>
        <strain evidence="7">SB0675_bin_29</strain>
    </source>
</reference>
<dbReference type="InterPro" id="IPR000914">
    <property type="entry name" value="SBP_5_dom"/>
</dbReference>
<dbReference type="Pfam" id="PF00496">
    <property type="entry name" value="SBP_bac_5"/>
    <property type="match status" value="1"/>
</dbReference>
<feature type="compositionally biased region" description="Pro residues" evidence="4">
    <location>
        <begin position="50"/>
        <end position="69"/>
    </location>
</feature>
<evidence type="ECO:0000259" key="6">
    <source>
        <dbReference type="Pfam" id="PF00496"/>
    </source>
</evidence>
<sequence length="564" mass="63597">MHKHISELQKRVERREMTRRAFLRNAALLGVSMSFAQTLLAACAPPAPAAAPTPLPTPEFTPPSQPAPEPQSLTIAFPSSPQSFDTHFWTGWRDLELCNLIFDTGIYRNPQGQVLNWAFTDWSTQDYYTWQFKVREGIEFTNGNPLRAEEVKFSFERMIDPELNAPISAPRVMDLQHCDVVDEYTVNFVCGNQVAHSQIGWHLTEWPFMDPAHYEGLSADEAGKSPMGTGPYTVEEFVKDERYVFKPKPNYWNAEQLWGGDGSSTWDSYIWKIIPEASTRVAAVEAGEADIAHLISLDVARSLPGPEATGEVHAVPALTDGRIFMYINQTYQDDSKLKDKRVRQALNHGVNWEQISQQLWLGQSRRLGSLLGPWSVHFHPELEPYPYDPDKAKALMEEAGVPDGYPLKLWTSSSGDPEIPLTAQAIAADYQKLGFNAEVETYPSQNLVRASRAREVEADLMLWNFGGSAVEATAGLGQLRLDYWGNITGWENAEFYELWDSLGTSEAMDPERRKEIALRMQDIAHEEAVLVPLGVGIRAHVVGPRVKWTPRFDQFVYPWEVTLA</sequence>
<comment type="similarity">
    <text evidence="1">Belongs to the bacterial solute-binding protein 5 family.</text>
</comment>
<evidence type="ECO:0000313" key="7">
    <source>
        <dbReference type="EMBL" id="MYH63974.1"/>
    </source>
</evidence>
<dbReference type="GO" id="GO:0043190">
    <property type="term" value="C:ATP-binding cassette (ABC) transporter complex"/>
    <property type="evidence" value="ECO:0007669"/>
    <property type="project" value="InterPro"/>
</dbReference>
<dbReference type="GO" id="GO:1904680">
    <property type="term" value="F:peptide transmembrane transporter activity"/>
    <property type="evidence" value="ECO:0007669"/>
    <property type="project" value="TreeGrafter"/>
</dbReference>